<reference evidence="1" key="2">
    <citation type="journal article" date="2021" name="PeerJ">
        <title>Extensive microbial diversity within the chicken gut microbiome revealed by metagenomics and culture.</title>
        <authorList>
            <person name="Gilroy R."/>
            <person name="Ravi A."/>
            <person name="Getino M."/>
            <person name="Pursley I."/>
            <person name="Horton D.L."/>
            <person name="Alikhan N.F."/>
            <person name="Baker D."/>
            <person name="Gharbi K."/>
            <person name="Hall N."/>
            <person name="Watson M."/>
            <person name="Adriaenssens E.M."/>
            <person name="Foster-Nyarko E."/>
            <person name="Jarju S."/>
            <person name="Secka A."/>
            <person name="Antonio M."/>
            <person name="Oren A."/>
            <person name="Chaudhuri R.R."/>
            <person name="La Ragione R."/>
            <person name="Hildebrand F."/>
            <person name="Pallen M.J."/>
        </authorList>
    </citation>
    <scope>NUCLEOTIDE SEQUENCE</scope>
    <source>
        <strain evidence="1">CHK195-12923</strain>
    </source>
</reference>
<dbReference type="EMBL" id="DVNE01000037">
    <property type="protein sequence ID" value="HIU61766.1"/>
    <property type="molecule type" value="Genomic_DNA"/>
</dbReference>
<dbReference type="AlphaFoldDB" id="A0A9D1MK63"/>
<evidence type="ECO:0000313" key="1">
    <source>
        <dbReference type="EMBL" id="HIU61766.1"/>
    </source>
</evidence>
<organism evidence="1 2">
    <name type="scientific">Candidatus Coproplasma excrementigallinarum</name>
    <dbReference type="NCBI Taxonomy" id="2840747"/>
    <lineage>
        <taxon>Bacteria</taxon>
        <taxon>Bacillati</taxon>
        <taxon>Bacillota</taxon>
        <taxon>Clostridia</taxon>
        <taxon>Eubacteriales</taxon>
        <taxon>Candidatus Coproplasma</taxon>
    </lineage>
</organism>
<reference evidence="1" key="1">
    <citation type="submission" date="2020-10" db="EMBL/GenBank/DDBJ databases">
        <authorList>
            <person name="Gilroy R."/>
        </authorList>
    </citation>
    <scope>NUCLEOTIDE SEQUENCE</scope>
    <source>
        <strain evidence="1">CHK195-12923</strain>
    </source>
</reference>
<evidence type="ECO:0000313" key="2">
    <source>
        <dbReference type="Proteomes" id="UP000824110"/>
    </source>
</evidence>
<protein>
    <submittedName>
        <fullName evidence="1">Uncharacterized protein</fullName>
    </submittedName>
</protein>
<name>A0A9D1MK63_9FIRM</name>
<proteinExistence type="predicted"/>
<comment type="caution">
    <text evidence="1">The sequence shown here is derived from an EMBL/GenBank/DDBJ whole genome shotgun (WGS) entry which is preliminary data.</text>
</comment>
<sequence>MEFDIIEMTEEELLALSTVQMRLLRTAQQDKNELTSELERDKQTFYNIVLSAGMLNSSLYTDKCAELDAEYEKQVEILKDNLVYNLSLNVPTADDDKPSGGGDEEPGYIVDYSLSYLDRYQIVRNYYMSIPDAAERLNLFMADTTAQNYLGQYYYTLQNLFEQYV</sequence>
<gene>
    <name evidence="1" type="ORF">IAB69_03865</name>
</gene>
<dbReference type="Proteomes" id="UP000824110">
    <property type="component" value="Unassembled WGS sequence"/>
</dbReference>
<accession>A0A9D1MK63</accession>